<dbReference type="InterPro" id="IPR036890">
    <property type="entry name" value="HATPase_C_sf"/>
</dbReference>
<dbReference type="EMBL" id="JAKKFD010000044">
    <property type="protein sequence ID" value="MCG5446138.1"/>
    <property type="molecule type" value="Genomic_DNA"/>
</dbReference>
<organism evidence="1 2">
    <name type="scientific">Micromonospora trifolii</name>
    <dbReference type="NCBI Taxonomy" id="2911208"/>
    <lineage>
        <taxon>Bacteria</taxon>
        <taxon>Bacillati</taxon>
        <taxon>Actinomycetota</taxon>
        <taxon>Actinomycetes</taxon>
        <taxon>Micromonosporales</taxon>
        <taxon>Micromonosporaceae</taxon>
        <taxon>Micromonospora</taxon>
    </lineage>
</organism>
<name>A0ABS9N8H0_9ACTN</name>
<gene>
    <name evidence="1" type="ORF">NIE79_004703</name>
</gene>
<dbReference type="RefSeq" id="WP_238681068.1">
    <property type="nucleotide sequence ID" value="NZ_JAKKFD010000044.1"/>
</dbReference>
<dbReference type="Gene3D" id="3.30.565.10">
    <property type="entry name" value="Histidine kinase-like ATPase, C-terminal domain"/>
    <property type="match status" value="1"/>
</dbReference>
<keyword evidence="1" id="KW-0547">Nucleotide-binding</keyword>
<dbReference type="GO" id="GO:0005524">
    <property type="term" value="F:ATP binding"/>
    <property type="evidence" value="ECO:0007669"/>
    <property type="project" value="UniProtKB-KW"/>
</dbReference>
<keyword evidence="1" id="KW-0067">ATP-binding</keyword>
<sequence>MRWREDVPVVGSVELPPDPHALDALGRNHSLETALADLVDNSVDAGASSVLIRFIQRNARLIGLYVVDDGHGMTPRSIDTALTLGGRRDYRATDLGRFGIGLKAASFSQAASLTVLSRASGHEAVGRRWLQGQNRDGFHCDVVPEDFAVAELDRTWPFSTSPSGTVIRWDQVGGFPASEDPHLVGTFLSRTVDHLRGHLGLMFHRILAKGKLSITVDVEDVDEGVGVPAEVRPLDPFGYRHGPDGWPKTLATDVDGVALSIQCHIWPGRSNNAEYRLPGGAELRQGLYFYRRDRLLHAGGWEGIHAPDKKLQLARAAIDIDGDVSGLFTMNPEKSRVTAGAGFARAVGAARAADGSTVTDFLHAAEQTWATSNQRETARRRPVVPPGRGINPRVSREIIDELPQLNESPLNILWVKFDNNDLFHVERETMTLLLNRRYRAALLGGRRGGLNDAPLVKALMFLLMENVFQGAHLGSRDKDNIDLWQEILTAAAQAELASFGGRG</sequence>
<protein>
    <submittedName>
        <fullName evidence="1">ATP-binding protein</fullName>
    </submittedName>
</protein>
<accession>A0ABS9N8H0</accession>
<dbReference type="SUPFAM" id="SSF55874">
    <property type="entry name" value="ATPase domain of HSP90 chaperone/DNA topoisomerase II/histidine kinase"/>
    <property type="match status" value="1"/>
</dbReference>
<comment type="caution">
    <text evidence="1">The sequence shown here is derived from an EMBL/GenBank/DDBJ whole genome shotgun (WGS) entry which is preliminary data.</text>
</comment>
<evidence type="ECO:0000313" key="1">
    <source>
        <dbReference type="EMBL" id="MCG5446138.1"/>
    </source>
</evidence>
<keyword evidence="2" id="KW-1185">Reference proteome</keyword>
<dbReference type="Pfam" id="PF13589">
    <property type="entry name" value="HATPase_c_3"/>
    <property type="match status" value="1"/>
</dbReference>
<proteinExistence type="predicted"/>
<evidence type="ECO:0000313" key="2">
    <source>
        <dbReference type="Proteomes" id="UP001201629"/>
    </source>
</evidence>
<dbReference type="Proteomes" id="UP001201629">
    <property type="component" value="Unassembled WGS sequence"/>
</dbReference>
<reference evidence="1 2" key="1">
    <citation type="submission" date="2022-01" db="EMBL/GenBank/DDBJ databases">
        <authorList>
            <person name="Riesco R."/>
            <person name="Trujillo M.E."/>
        </authorList>
    </citation>
    <scope>NUCLEOTIDE SEQUENCE [LARGE SCALE GENOMIC DNA]</scope>
    <source>
        <strain evidence="1 2">NIE79</strain>
    </source>
</reference>